<evidence type="ECO:0000313" key="3">
    <source>
        <dbReference type="Proteomes" id="UP001187343"/>
    </source>
</evidence>
<accession>A0AA88P098</accession>
<gene>
    <name evidence="2" type="ORF">Q8A67_024492</name>
</gene>
<feature type="coiled-coil region" evidence="1">
    <location>
        <begin position="1"/>
        <end position="35"/>
    </location>
</feature>
<evidence type="ECO:0000313" key="2">
    <source>
        <dbReference type="EMBL" id="KAK2870100.1"/>
    </source>
</evidence>
<dbReference type="AlphaFoldDB" id="A0AA88P098"/>
<name>A0AA88P098_9TELE</name>
<keyword evidence="1" id="KW-0175">Coiled coil</keyword>
<reference evidence="2" key="1">
    <citation type="submission" date="2023-08" db="EMBL/GenBank/DDBJ databases">
        <title>Chromosome-level Genome Assembly of mud carp (Cirrhinus molitorella).</title>
        <authorList>
            <person name="Liu H."/>
        </authorList>
    </citation>
    <scope>NUCLEOTIDE SEQUENCE</scope>
    <source>
        <strain evidence="2">Prfri</strain>
        <tissue evidence="2">Muscle</tissue>
    </source>
</reference>
<keyword evidence="3" id="KW-1185">Reference proteome</keyword>
<sequence length="72" mass="8002">MDQLTEELQAALDNLKSQTGKIHHCEEEIERFREKMDSHQKCTGAGKLPPFSLCTMMMATAQPNGPKATLPS</sequence>
<organism evidence="2 3">
    <name type="scientific">Cirrhinus molitorella</name>
    <name type="common">mud carp</name>
    <dbReference type="NCBI Taxonomy" id="172907"/>
    <lineage>
        <taxon>Eukaryota</taxon>
        <taxon>Metazoa</taxon>
        <taxon>Chordata</taxon>
        <taxon>Craniata</taxon>
        <taxon>Vertebrata</taxon>
        <taxon>Euteleostomi</taxon>
        <taxon>Actinopterygii</taxon>
        <taxon>Neopterygii</taxon>
        <taxon>Teleostei</taxon>
        <taxon>Ostariophysi</taxon>
        <taxon>Cypriniformes</taxon>
        <taxon>Cyprinidae</taxon>
        <taxon>Labeoninae</taxon>
        <taxon>Labeonini</taxon>
        <taxon>Cirrhinus</taxon>
    </lineage>
</organism>
<protein>
    <submittedName>
        <fullName evidence="2">Uncharacterized protein</fullName>
    </submittedName>
</protein>
<proteinExistence type="predicted"/>
<comment type="caution">
    <text evidence="2">The sequence shown here is derived from an EMBL/GenBank/DDBJ whole genome shotgun (WGS) entry which is preliminary data.</text>
</comment>
<dbReference type="EMBL" id="JAUYZG010000024">
    <property type="protein sequence ID" value="KAK2870100.1"/>
    <property type="molecule type" value="Genomic_DNA"/>
</dbReference>
<evidence type="ECO:0000256" key="1">
    <source>
        <dbReference type="SAM" id="Coils"/>
    </source>
</evidence>
<dbReference type="Proteomes" id="UP001187343">
    <property type="component" value="Unassembled WGS sequence"/>
</dbReference>